<name>A0A6A1UX99_9ROSI</name>
<reference evidence="2 3" key="1">
    <citation type="journal article" date="2019" name="Plant Biotechnol. J.">
        <title>The red bayberry genome and genetic basis of sex determination.</title>
        <authorList>
            <person name="Jia H.M."/>
            <person name="Jia H.J."/>
            <person name="Cai Q.L."/>
            <person name="Wang Y."/>
            <person name="Zhao H.B."/>
            <person name="Yang W.F."/>
            <person name="Wang G.Y."/>
            <person name="Li Y.H."/>
            <person name="Zhan D.L."/>
            <person name="Shen Y.T."/>
            <person name="Niu Q.F."/>
            <person name="Chang L."/>
            <person name="Qiu J."/>
            <person name="Zhao L."/>
            <person name="Xie H.B."/>
            <person name="Fu W.Y."/>
            <person name="Jin J."/>
            <person name="Li X.W."/>
            <person name="Jiao Y."/>
            <person name="Zhou C.C."/>
            <person name="Tu T."/>
            <person name="Chai C.Y."/>
            <person name="Gao J.L."/>
            <person name="Fan L.J."/>
            <person name="van de Weg E."/>
            <person name="Wang J.Y."/>
            <person name="Gao Z.S."/>
        </authorList>
    </citation>
    <scope>NUCLEOTIDE SEQUENCE [LARGE SCALE GENOMIC DNA]</scope>
    <source>
        <tissue evidence="2">Leaves</tissue>
    </source>
</reference>
<proteinExistence type="predicted"/>
<accession>A0A6A1UX99</accession>
<evidence type="ECO:0000256" key="1">
    <source>
        <dbReference type="SAM" id="Phobius"/>
    </source>
</evidence>
<sequence length="212" mass="23718">MAEKEQSSHILATSNGYVGTDAEAVRAQYPDDQRKKKRMKCIAYIVAFAVFQTAVILVFVLTVMRFKSPKFRVRDASFAGEFEITNSSFKMQMNAQFTVKNTNFGHFKYEDGIVRFEYRGMTVGVANIVDGRARARSTKKFNASLLLSSSNLASNSELESDLGTALLPLTCSSKLDGKVHLLKVIKKKKSAEMNCIMDVNVGFRTIRNLKCN</sequence>
<dbReference type="PANTHER" id="PTHR31852">
    <property type="entry name" value="LATE EMBRYOGENESIS ABUNDANT (LEA) HYDROXYPROLINE-RICH GLYCOPROTEIN FAMILY"/>
    <property type="match status" value="1"/>
</dbReference>
<dbReference type="AlphaFoldDB" id="A0A6A1UX99"/>
<dbReference type="InterPro" id="IPR055301">
    <property type="entry name" value="Lea14-like_2"/>
</dbReference>
<protein>
    <recommendedName>
        <fullName evidence="4">Late embryogenesis abundant protein LEA-2 subgroup domain-containing protein</fullName>
    </recommendedName>
</protein>
<keyword evidence="1" id="KW-0472">Membrane</keyword>
<comment type="caution">
    <text evidence="2">The sequence shown here is derived from an EMBL/GenBank/DDBJ whole genome shotgun (WGS) entry which is preliminary data.</text>
</comment>
<evidence type="ECO:0000313" key="2">
    <source>
        <dbReference type="EMBL" id="KAB1204931.1"/>
    </source>
</evidence>
<dbReference type="OrthoDB" id="1894389at2759"/>
<evidence type="ECO:0008006" key="4">
    <source>
        <dbReference type="Google" id="ProtNLM"/>
    </source>
</evidence>
<organism evidence="2 3">
    <name type="scientific">Morella rubra</name>
    <name type="common">Chinese bayberry</name>
    <dbReference type="NCBI Taxonomy" id="262757"/>
    <lineage>
        <taxon>Eukaryota</taxon>
        <taxon>Viridiplantae</taxon>
        <taxon>Streptophyta</taxon>
        <taxon>Embryophyta</taxon>
        <taxon>Tracheophyta</taxon>
        <taxon>Spermatophyta</taxon>
        <taxon>Magnoliopsida</taxon>
        <taxon>eudicotyledons</taxon>
        <taxon>Gunneridae</taxon>
        <taxon>Pentapetalae</taxon>
        <taxon>rosids</taxon>
        <taxon>fabids</taxon>
        <taxon>Fagales</taxon>
        <taxon>Myricaceae</taxon>
        <taxon>Morella</taxon>
    </lineage>
</organism>
<keyword evidence="1" id="KW-1133">Transmembrane helix</keyword>
<keyword evidence="1" id="KW-0812">Transmembrane</keyword>
<dbReference type="Proteomes" id="UP000516437">
    <property type="component" value="Chromosome 7"/>
</dbReference>
<keyword evidence="3" id="KW-1185">Reference proteome</keyword>
<evidence type="ECO:0000313" key="3">
    <source>
        <dbReference type="Proteomes" id="UP000516437"/>
    </source>
</evidence>
<gene>
    <name evidence="2" type="ORF">CJ030_MR7G015235</name>
</gene>
<feature type="transmembrane region" description="Helical" evidence="1">
    <location>
        <begin position="41"/>
        <end position="64"/>
    </location>
</feature>
<dbReference type="EMBL" id="RXIC02000025">
    <property type="protein sequence ID" value="KAB1204931.1"/>
    <property type="molecule type" value="Genomic_DNA"/>
</dbReference>